<dbReference type="AlphaFoldDB" id="A0A803MT22"/>
<dbReference type="Proteomes" id="UP000596660">
    <property type="component" value="Unplaced"/>
</dbReference>
<proteinExistence type="predicted"/>
<reference evidence="2" key="1">
    <citation type="journal article" date="2017" name="Nature">
        <title>The genome of Chenopodium quinoa.</title>
        <authorList>
            <person name="Jarvis D.E."/>
            <person name="Ho Y.S."/>
            <person name="Lightfoot D.J."/>
            <person name="Schmoeckel S.M."/>
            <person name="Li B."/>
            <person name="Borm T.J.A."/>
            <person name="Ohyanagi H."/>
            <person name="Mineta K."/>
            <person name="Michell C.T."/>
            <person name="Saber N."/>
            <person name="Kharbatia N.M."/>
            <person name="Rupper R.R."/>
            <person name="Sharp A.R."/>
            <person name="Dally N."/>
            <person name="Boughton B.A."/>
            <person name="Woo Y.H."/>
            <person name="Gao G."/>
            <person name="Schijlen E.G.W.M."/>
            <person name="Guo X."/>
            <person name="Momin A.A."/>
            <person name="Negrao S."/>
            <person name="Al-Babili S."/>
            <person name="Gehring C."/>
            <person name="Roessner U."/>
            <person name="Jung C."/>
            <person name="Murphy K."/>
            <person name="Arold S.T."/>
            <person name="Gojobori T."/>
            <person name="van der Linden C.G."/>
            <person name="van Loo E.N."/>
            <person name="Jellen E.N."/>
            <person name="Maughan P.J."/>
            <person name="Tester M."/>
        </authorList>
    </citation>
    <scope>NUCLEOTIDE SEQUENCE [LARGE SCALE GENOMIC DNA]</scope>
    <source>
        <strain evidence="2">cv. PI 614886</strain>
    </source>
</reference>
<dbReference type="InterPro" id="IPR026960">
    <property type="entry name" value="RVT-Znf"/>
</dbReference>
<reference evidence="2" key="2">
    <citation type="submission" date="2021-03" db="UniProtKB">
        <authorList>
            <consortium name="EnsemblPlants"/>
        </authorList>
    </citation>
    <scope>IDENTIFICATION</scope>
</reference>
<dbReference type="Pfam" id="PF13966">
    <property type="entry name" value="zf-RVT"/>
    <property type="match status" value="1"/>
</dbReference>
<feature type="domain" description="Reverse transcriptase zinc-binding" evidence="1">
    <location>
        <begin position="15"/>
        <end position="76"/>
    </location>
</feature>
<keyword evidence="3" id="KW-1185">Reference proteome</keyword>
<organism evidence="2 3">
    <name type="scientific">Chenopodium quinoa</name>
    <name type="common">Quinoa</name>
    <dbReference type="NCBI Taxonomy" id="63459"/>
    <lineage>
        <taxon>Eukaryota</taxon>
        <taxon>Viridiplantae</taxon>
        <taxon>Streptophyta</taxon>
        <taxon>Embryophyta</taxon>
        <taxon>Tracheophyta</taxon>
        <taxon>Spermatophyta</taxon>
        <taxon>Magnoliopsida</taxon>
        <taxon>eudicotyledons</taxon>
        <taxon>Gunneridae</taxon>
        <taxon>Pentapetalae</taxon>
        <taxon>Caryophyllales</taxon>
        <taxon>Chenopodiaceae</taxon>
        <taxon>Chenopodioideae</taxon>
        <taxon>Atripliceae</taxon>
        <taxon>Chenopodium</taxon>
    </lineage>
</organism>
<dbReference type="EnsemblPlants" id="AUR62034723-RA">
    <property type="protein sequence ID" value="AUR62034723-RA:cds"/>
    <property type="gene ID" value="AUR62034723"/>
</dbReference>
<evidence type="ECO:0000259" key="1">
    <source>
        <dbReference type="Pfam" id="PF13966"/>
    </source>
</evidence>
<dbReference type="Gramene" id="AUR62034723-RA">
    <property type="protein sequence ID" value="AUR62034723-RA:cds"/>
    <property type="gene ID" value="AUR62034723"/>
</dbReference>
<evidence type="ECO:0000313" key="2">
    <source>
        <dbReference type="EnsemblPlants" id="AUR62034723-RA:cds"/>
    </source>
</evidence>
<sequence length="102" mass="11718">MTEGIDWRPTADAVFTVKSAYWLGILGVKNVANSVDADFWKLVWNIDGPPKLCHFLWRVFSGAIGDNEVMRRRHIRGVGYVLFAGVRRKQYFIMYSNAQPQP</sequence>
<accession>A0A803MT22</accession>
<name>A0A803MT22_CHEQI</name>
<protein>
    <recommendedName>
        <fullName evidence="1">Reverse transcriptase zinc-binding domain-containing protein</fullName>
    </recommendedName>
</protein>
<evidence type="ECO:0000313" key="3">
    <source>
        <dbReference type="Proteomes" id="UP000596660"/>
    </source>
</evidence>